<organism evidence="2 3">
    <name type="scientific">Lepraria finkii</name>
    <dbReference type="NCBI Taxonomy" id="1340010"/>
    <lineage>
        <taxon>Eukaryota</taxon>
        <taxon>Fungi</taxon>
        <taxon>Dikarya</taxon>
        <taxon>Ascomycota</taxon>
        <taxon>Pezizomycotina</taxon>
        <taxon>Lecanoromycetes</taxon>
        <taxon>OSLEUM clade</taxon>
        <taxon>Lecanoromycetidae</taxon>
        <taxon>Lecanorales</taxon>
        <taxon>Lecanorineae</taxon>
        <taxon>Stereocaulaceae</taxon>
        <taxon>Lepraria</taxon>
    </lineage>
</organism>
<protein>
    <submittedName>
        <fullName evidence="2">Uncharacterized protein</fullName>
    </submittedName>
</protein>
<evidence type="ECO:0000256" key="1">
    <source>
        <dbReference type="SAM" id="MobiDB-lite"/>
    </source>
</evidence>
<evidence type="ECO:0000313" key="3">
    <source>
        <dbReference type="Proteomes" id="UP001590951"/>
    </source>
</evidence>
<accession>A0ABR4B7T3</accession>
<feature type="compositionally biased region" description="Pro residues" evidence="1">
    <location>
        <begin position="1"/>
        <end position="10"/>
    </location>
</feature>
<sequence>MANPYRPPGQAPEYYAPPTQAPGQYAPPTQQHPPHPSWTSIPANPTISPPPPQSRQPSTYTPFPQYAAPPPLVPPPELQYLPLSTNRLLHVQNGGLTRPSPNRRRHDRGTPLHHCQEQALPLQLRPPFDYSVEPQQCTSLAQSASTTSAMTLNSRSMATPLNSFVDPFVHLMNLRAEFRGARR</sequence>
<proteinExistence type="predicted"/>
<feature type="compositionally biased region" description="Pro residues" evidence="1">
    <location>
        <begin position="67"/>
        <end position="77"/>
    </location>
</feature>
<evidence type="ECO:0000313" key="2">
    <source>
        <dbReference type="EMBL" id="KAL2053904.1"/>
    </source>
</evidence>
<comment type="caution">
    <text evidence="2">The sequence shown here is derived from an EMBL/GenBank/DDBJ whole genome shotgun (WGS) entry which is preliminary data.</text>
</comment>
<feature type="compositionally biased region" description="Low complexity" evidence="1">
    <location>
        <begin position="55"/>
        <end position="66"/>
    </location>
</feature>
<keyword evidence="3" id="KW-1185">Reference proteome</keyword>
<dbReference type="Proteomes" id="UP001590951">
    <property type="component" value="Unassembled WGS sequence"/>
</dbReference>
<dbReference type="EMBL" id="JBHFEH010000018">
    <property type="protein sequence ID" value="KAL2053904.1"/>
    <property type="molecule type" value="Genomic_DNA"/>
</dbReference>
<name>A0ABR4B7T3_9LECA</name>
<reference evidence="2 3" key="1">
    <citation type="submission" date="2024-09" db="EMBL/GenBank/DDBJ databases">
        <title>Rethinking Asexuality: The Enigmatic Case of Functional Sexual Genes in Lepraria (Stereocaulaceae).</title>
        <authorList>
            <person name="Doellman M."/>
            <person name="Sun Y."/>
            <person name="Barcenas-Pena A."/>
            <person name="Lumbsch H.T."/>
            <person name="Grewe F."/>
        </authorList>
    </citation>
    <scope>NUCLEOTIDE SEQUENCE [LARGE SCALE GENOMIC DNA]</scope>
    <source>
        <strain evidence="2 3">Grewe 0041</strain>
    </source>
</reference>
<feature type="region of interest" description="Disordered" evidence="1">
    <location>
        <begin position="1"/>
        <end position="79"/>
    </location>
</feature>
<gene>
    <name evidence="2" type="ORF">ABVK25_005833</name>
</gene>